<organism evidence="4 5">
    <name type="scientific">Roseovarius albus</name>
    <dbReference type="NCBI Taxonomy" id="1247867"/>
    <lineage>
        <taxon>Bacteria</taxon>
        <taxon>Pseudomonadati</taxon>
        <taxon>Pseudomonadota</taxon>
        <taxon>Alphaproteobacteria</taxon>
        <taxon>Rhodobacterales</taxon>
        <taxon>Roseobacteraceae</taxon>
        <taxon>Roseovarius</taxon>
    </lineage>
</organism>
<proteinExistence type="predicted"/>
<keyword evidence="1" id="KW-0812">Transmembrane</keyword>
<feature type="transmembrane region" description="Helical" evidence="1">
    <location>
        <begin position="12"/>
        <end position="32"/>
    </location>
</feature>
<dbReference type="Pfam" id="PF21001">
    <property type="entry name" value="YqiJ_N"/>
    <property type="match status" value="1"/>
</dbReference>
<keyword evidence="1" id="KW-1133">Transmembrane helix</keyword>
<evidence type="ECO:0000259" key="2">
    <source>
        <dbReference type="Pfam" id="PF07290"/>
    </source>
</evidence>
<dbReference type="Proteomes" id="UP000193061">
    <property type="component" value="Unassembled WGS sequence"/>
</dbReference>
<feature type="transmembrane region" description="Helical" evidence="1">
    <location>
        <begin position="107"/>
        <end position="125"/>
    </location>
</feature>
<dbReference type="InterPro" id="IPR010840">
    <property type="entry name" value="YqiJ_OB"/>
</dbReference>
<reference evidence="4 5" key="1">
    <citation type="submission" date="2017-03" db="EMBL/GenBank/DDBJ databases">
        <authorList>
            <person name="Afonso C.L."/>
            <person name="Miller P.J."/>
            <person name="Scott M.A."/>
            <person name="Spackman E."/>
            <person name="Goraichik I."/>
            <person name="Dimitrov K.M."/>
            <person name="Suarez D.L."/>
            <person name="Swayne D.E."/>
        </authorList>
    </citation>
    <scope>NUCLEOTIDE SEQUENCE [LARGE SCALE GENOMIC DNA]</scope>
    <source>
        <strain evidence="4 5">CECT 7450</strain>
    </source>
</reference>
<evidence type="ECO:0000259" key="3">
    <source>
        <dbReference type="Pfam" id="PF21001"/>
    </source>
</evidence>
<keyword evidence="5" id="KW-1185">Reference proteome</keyword>
<dbReference type="InterPro" id="IPR048376">
    <property type="entry name" value="YqiJ_N"/>
</dbReference>
<name>A0A1X6YFJ1_9RHOB</name>
<dbReference type="Pfam" id="PF07290">
    <property type="entry name" value="YqiJ_OB"/>
    <property type="match status" value="1"/>
</dbReference>
<evidence type="ECO:0000256" key="1">
    <source>
        <dbReference type="SAM" id="Phobius"/>
    </source>
</evidence>
<accession>A0A1X6YFJ1</accession>
<evidence type="ECO:0000313" key="5">
    <source>
        <dbReference type="Proteomes" id="UP000193061"/>
    </source>
</evidence>
<keyword evidence="1" id="KW-0472">Membrane</keyword>
<dbReference type="AlphaFoldDB" id="A0A1X6YFJ1"/>
<gene>
    <name evidence="4" type="primary">yqiJ</name>
    <name evidence="4" type="ORF">ROA7450_00601</name>
</gene>
<dbReference type="RefSeq" id="WP_159453985.1">
    <property type="nucleotide sequence ID" value="NZ_FWFX01000002.1"/>
</dbReference>
<dbReference type="EMBL" id="FWFX01000002">
    <property type="protein sequence ID" value="SLN19082.1"/>
    <property type="molecule type" value="Genomic_DNA"/>
</dbReference>
<evidence type="ECO:0000313" key="4">
    <source>
        <dbReference type="EMBL" id="SLN19082.1"/>
    </source>
</evidence>
<protein>
    <submittedName>
        <fullName evidence="4">Inner membrane protein YqiJ</fullName>
    </submittedName>
</protein>
<feature type="domain" description="Inner membrane protein YqiJ N-terminal" evidence="3">
    <location>
        <begin position="12"/>
        <end position="155"/>
    </location>
</feature>
<feature type="transmembrane region" description="Helical" evidence="1">
    <location>
        <begin position="131"/>
        <end position="153"/>
    </location>
</feature>
<sequence>MDLLLEPGLKPFVFFGVLVIGFLLLEVLLMSIGVDTQISGDSDADFDLDVDFDADLDADFDVDTDTELGTDIDFNIDPDIDAEAGVKPRLETSGGFFDLIGLRKLPLTVWLALFSAFFAGIGLSGQTLMSVLTGTVLPAILAALIVLPVALFFTRYCAEAVANWVPRVETTAISERSYGRRKGVITVGSARRDQPAQVRFTDAHGNLHYVMAEPLSDDDTLPEGTEVLILRRRQGDLKLVRIS</sequence>
<dbReference type="OrthoDB" id="5421421at2"/>
<feature type="domain" description="Inner membrane protein YqiJ OB-fold" evidence="2">
    <location>
        <begin position="181"/>
        <end position="233"/>
    </location>
</feature>